<dbReference type="AlphaFoldDB" id="A0A6N2ZZU5"/>
<dbReference type="Gene3D" id="3.40.630.30">
    <property type="match status" value="1"/>
</dbReference>
<dbReference type="InterPro" id="IPR000182">
    <property type="entry name" value="GNAT_dom"/>
</dbReference>
<dbReference type="GO" id="GO:0016747">
    <property type="term" value="F:acyltransferase activity, transferring groups other than amino-acyl groups"/>
    <property type="evidence" value="ECO:0007669"/>
    <property type="project" value="InterPro"/>
</dbReference>
<proteinExistence type="predicted"/>
<dbReference type="Pfam" id="PF00583">
    <property type="entry name" value="Acetyltransf_1"/>
    <property type="match status" value="1"/>
</dbReference>
<feature type="domain" description="N-acetyltransferase" evidence="1">
    <location>
        <begin position="115"/>
        <end position="251"/>
    </location>
</feature>
<reference evidence="2" key="1">
    <citation type="submission" date="2019-11" db="EMBL/GenBank/DDBJ databases">
        <authorList>
            <person name="Feng L."/>
        </authorList>
    </citation>
    <scope>NUCLEOTIDE SEQUENCE</scope>
    <source>
        <strain evidence="2">SsimulansLFYP27</strain>
    </source>
</reference>
<organism evidence="2">
    <name type="scientific">Staphylococcus simulans</name>
    <dbReference type="NCBI Taxonomy" id="1286"/>
    <lineage>
        <taxon>Bacteria</taxon>
        <taxon>Bacillati</taxon>
        <taxon>Bacillota</taxon>
        <taxon>Bacilli</taxon>
        <taxon>Bacillales</taxon>
        <taxon>Staphylococcaceae</taxon>
        <taxon>Staphylococcus</taxon>
    </lineage>
</organism>
<accession>A0A6N2ZZU5</accession>
<gene>
    <name evidence="2" type="ORF">SSLFYP27_00718</name>
</gene>
<name>A0A6N2ZZU5_STASI</name>
<evidence type="ECO:0000313" key="2">
    <source>
        <dbReference type="EMBL" id="VYT82012.1"/>
    </source>
</evidence>
<dbReference type="RefSeq" id="WP_107539745.1">
    <property type="nucleotide sequence ID" value="NZ_CACRUO010000020.1"/>
</dbReference>
<dbReference type="CDD" id="cd04301">
    <property type="entry name" value="NAT_SF"/>
    <property type="match status" value="1"/>
</dbReference>
<dbReference type="SUPFAM" id="SSF55729">
    <property type="entry name" value="Acyl-CoA N-acyltransferases (Nat)"/>
    <property type="match status" value="1"/>
</dbReference>
<dbReference type="EMBL" id="CACRUO010000020">
    <property type="protein sequence ID" value="VYT82012.1"/>
    <property type="molecule type" value="Genomic_DNA"/>
</dbReference>
<dbReference type="PROSITE" id="PS51186">
    <property type="entry name" value="GNAT"/>
    <property type="match status" value="1"/>
</dbReference>
<sequence>MGPLSMRLIDQPGTIAYEDEQKTIYLTPQEPLTYYTNKWVYHDMPTFETWLEDVKTQTHAHLKQESRHLAFTFPENTPLDSTFRTYFERENFDVVLLEMYAIEAHELAGDIPDGLDIRFVDIYHLDDYLKICRYFSLDYGKDYADEVVKTLRQQFEGATNVKRVIAYKDNQPVGTLDMIESEETIEIDSFGVIKEMRGQGIGRAMQGYVANYAKHKPLILIADGEDTAKEMYIKQGYTFISYCYSVIKENI</sequence>
<protein>
    <submittedName>
        <fullName evidence="2">Acetyltransferase (GNAT) family protein</fullName>
    </submittedName>
</protein>
<keyword evidence="2" id="KW-0808">Transferase</keyword>
<dbReference type="Pfam" id="PF18467">
    <property type="entry name" value="DUF5613"/>
    <property type="match status" value="1"/>
</dbReference>
<dbReference type="InterPro" id="IPR016181">
    <property type="entry name" value="Acyl_CoA_acyltransferase"/>
</dbReference>
<evidence type="ECO:0000259" key="1">
    <source>
        <dbReference type="PROSITE" id="PS51186"/>
    </source>
</evidence>
<dbReference type="InterPro" id="IPR040549">
    <property type="entry name" value="DUF5613"/>
</dbReference>